<accession>A0A6M2DB82</accession>
<evidence type="ECO:0000256" key="1">
    <source>
        <dbReference type="SAM" id="SignalP"/>
    </source>
</evidence>
<name>A0A6M2DB82_RHIMP</name>
<protein>
    <submittedName>
        <fullName evidence="2">Putative secreted protein</fullName>
    </submittedName>
</protein>
<organism evidence="2">
    <name type="scientific">Rhipicephalus microplus</name>
    <name type="common">Cattle tick</name>
    <name type="synonym">Boophilus microplus</name>
    <dbReference type="NCBI Taxonomy" id="6941"/>
    <lineage>
        <taxon>Eukaryota</taxon>
        <taxon>Metazoa</taxon>
        <taxon>Ecdysozoa</taxon>
        <taxon>Arthropoda</taxon>
        <taxon>Chelicerata</taxon>
        <taxon>Arachnida</taxon>
        <taxon>Acari</taxon>
        <taxon>Parasitiformes</taxon>
        <taxon>Ixodida</taxon>
        <taxon>Ixodoidea</taxon>
        <taxon>Ixodidae</taxon>
        <taxon>Rhipicephalinae</taxon>
        <taxon>Rhipicephalus</taxon>
        <taxon>Boophilus</taxon>
    </lineage>
</organism>
<evidence type="ECO:0000313" key="2">
    <source>
        <dbReference type="EMBL" id="NOV43573.1"/>
    </source>
</evidence>
<feature type="signal peptide" evidence="1">
    <location>
        <begin position="1"/>
        <end position="16"/>
    </location>
</feature>
<feature type="chain" id="PRO_5026880643" evidence="1">
    <location>
        <begin position="17"/>
        <end position="69"/>
    </location>
</feature>
<keyword evidence="1" id="KW-0732">Signal</keyword>
<reference evidence="2" key="1">
    <citation type="submission" date="2019-09" db="EMBL/GenBank/DDBJ databases">
        <title>Organ-specific transcriptomic study of the physiology of the cattle tick, Rhipicephalus microplus.</title>
        <authorList>
            <person name="Tirloni L."/>
            <person name="Braz G."/>
            <person name="Gandara A.C.P."/>
            <person name="Sabadin G.A."/>
            <person name="da Silva R.M."/>
            <person name="Guizzo M.G."/>
            <person name="Machado J.A."/>
            <person name="Costa E.P."/>
            <person name="Gomes H.F."/>
            <person name="Moraes J."/>
            <person name="Mota M.B.S."/>
            <person name="Mesquita R.D."/>
            <person name="Alvarenga P.H."/>
            <person name="Alves F."/>
            <person name="Seixas A."/>
            <person name="da Fonseca R.N."/>
            <person name="Fogaca A."/>
            <person name="Logullo C."/>
            <person name="Tanaka A."/>
            <person name="Daffre S."/>
            <person name="Termignoni C."/>
            <person name="Vaz I.S.Jr."/>
            <person name="Oliveira P.L."/>
            <person name="Ribeiro J.M."/>
        </authorList>
    </citation>
    <scope>NUCLEOTIDE SEQUENCE</scope>
    <source>
        <strain evidence="2">Porto Alegre</strain>
    </source>
</reference>
<dbReference type="EMBL" id="GHWJ01010836">
    <property type="protein sequence ID" value="NOV43573.1"/>
    <property type="molecule type" value="Transcribed_RNA"/>
</dbReference>
<sequence>MFLSVIVIVKLWKATASNMIILHKPQQKTESLQCNYNIGIVVIHCQVVKSPVYASSVKFFTLCLLALTP</sequence>
<proteinExistence type="predicted"/>
<dbReference type="AlphaFoldDB" id="A0A6M2DB82"/>